<comment type="caution">
    <text evidence="4">The sequence shown here is derived from an EMBL/GenBank/DDBJ whole genome shotgun (WGS) entry which is preliminary data.</text>
</comment>
<feature type="domain" description="Saccharopine dehydrogenase NADP binding" evidence="3">
    <location>
        <begin position="9"/>
        <end position="133"/>
    </location>
</feature>
<dbReference type="GO" id="GO:0005811">
    <property type="term" value="C:lipid droplet"/>
    <property type="evidence" value="ECO:0007669"/>
    <property type="project" value="TreeGrafter"/>
</dbReference>
<evidence type="ECO:0000256" key="1">
    <source>
        <dbReference type="ARBA" id="ARBA00038048"/>
    </source>
</evidence>
<keyword evidence="2" id="KW-0812">Transmembrane</keyword>
<dbReference type="EMBL" id="AMKT01000059">
    <property type="protein sequence ID" value="OXG17757.1"/>
    <property type="molecule type" value="Genomic_DNA"/>
</dbReference>
<dbReference type="GO" id="GO:0005739">
    <property type="term" value="C:mitochondrion"/>
    <property type="evidence" value="ECO:0007669"/>
    <property type="project" value="TreeGrafter"/>
</dbReference>
<keyword evidence="2" id="KW-0472">Membrane</keyword>
<evidence type="ECO:0000256" key="2">
    <source>
        <dbReference type="SAM" id="Phobius"/>
    </source>
</evidence>
<evidence type="ECO:0000313" key="4">
    <source>
        <dbReference type="EMBL" id="OXG17757.1"/>
    </source>
</evidence>
<dbReference type="InterPro" id="IPR051276">
    <property type="entry name" value="Saccharopine_DH-like_oxidrdct"/>
</dbReference>
<dbReference type="InterPro" id="IPR005097">
    <property type="entry name" value="Sacchrp_dh_NADP-bd"/>
</dbReference>
<proteinExistence type="inferred from homology"/>
<organism evidence="4 5">
    <name type="scientific">Cryptococcus neoformans Tu259-1</name>
    <dbReference type="NCBI Taxonomy" id="1230072"/>
    <lineage>
        <taxon>Eukaryota</taxon>
        <taxon>Fungi</taxon>
        <taxon>Dikarya</taxon>
        <taxon>Basidiomycota</taxon>
        <taxon>Agaricomycotina</taxon>
        <taxon>Tremellomycetes</taxon>
        <taxon>Tremellales</taxon>
        <taxon>Cryptococcaceae</taxon>
        <taxon>Cryptococcus</taxon>
        <taxon>Cryptococcus neoformans species complex</taxon>
    </lineage>
</organism>
<dbReference type="SUPFAM" id="SSF51735">
    <property type="entry name" value="NAD(P)-binding Rossmann-fold domains"/>
    <property type="match status" value="1"/>
</dbReference>
<dbReference type="OrthoDB" id="10268090at2759"/>
<dbReference type="Gene3D" id="3.40.50.720">
    <property type="entry name" value="NAD(P)-binding Rossmann-like Domain"/>
    <property type="match status" value="1"/>
</dbReference>
<sequence>MAQTKPVLVIYGATAYTAQQLFTYLEEHPEAEDFDFILAGRNQTKLDKLNESLKTKREVIVCELSDEEGVGAMVNRGDVIVNFAGPYRWHNAEAMIRACSKAGKHYIDLCGESAWLAKDIIPKYHSIASSTGACIVPSCGFDSVPSDLIVHLANQTLQTVRPGSTLADSTSIFKVKGTISGGTVQSMVTLTELPKEERRAGEFTLCPGVQLPSTPPALTFSLPSTPLTPARFASFFFMYVYNRTVVRRSQFLSGVLPTQPGGKVMNYAEGMDIGYGKFGSALATIGMMVFGGLFFGFKCIRNIILRYLPKPGEGATLEQLKSGHYQVTNISTEESSAPGHKPVKILTKFDGEGDPGYLNTCYLLAESALALVLPAPKGTSRPPLAKTGGLLTPATAMGDVLVERLRKSGKFQITSEVLSEEKKDI</sequence>
<dbReference type="GO" id="GO:0005886">
    <property type="term" value="C:plasma membrane"/>
    <property type="evidence" value="ECO:0007669"/>
    <property type="project" value="TreeGrafter"/>
</dbReference>
<reference evidence="4 5" key="1">
    <citation type="submission" date="2017-06" db="EMBL/GenBank/DDBJ databases">
        <title>Global population genomics of the pathogenic fungus Cryptococcus neoformans var. grubii.</title>
        <authorList>
            <person name="Cuomo C."/>
            <person name="Litvintseva A."/>
            <person name="Chen Y."/>
            <person name="Young S."/>
            <person name="Zeng Q."/>
            <person name="Chapman S."/>
            <person name="Gujja S."/>
            <person name="Saif S."/>
            <person name="Birren B."/>
        </authorList>
    </citation>
    <scope>NUCLEOTIDE SEQUENCE [LARGE SCALE GENOMIC DNA]</scope>
    <source>
        <strain evidence="4 5">Tu259-1</strain>
    </source>
</reference>
<evidence type="ECO:0000313" key="5">
    <source>
        <dbReference type="Proteomes" id="UP000199727"/>
    </source>
</evidence>
<gene>
    <name evidence="4" type="ORF">C361_04751</name>
</gene>
<dbReference type="PANTHER" id="PTHR12286:SF5">
    <property type="entry name" value="SACCHAROPINE DEHYDROGENASE-LIKE OXIDOREDUCTASE"/>
    <property type="match status" value="1"/>
</dbReference>
<dbReference type="AlphaFoldDB" id="A0A854Q7H0"/>
<dbReference type="InterPro" id="IPR036291">
    <property type="entry name" value="NAD(P)-bd_dom_sf"/>
</dbReference>
<protein>
    <submittedName>
        <fullName evidence="4">Saccharopine dehydrogenase</fullName>
    </submittedName>
</protein>
<evidence type="ECO:0000259" key="3">
    <source>
        <dbReference type="Pfam" id="PF03435"/>
    </source>
</evidence>
<dbReference type="FunFam" id="3.40.50.720:FF:000711">
    <property type="entry name" value="Unplaced genomic scaffold supercont2.2, whole genome shotgun sequence"/>
    <property type="match status" value="1"/>
</dbReference>
<dbReference type="Pfam" id="PF03435">
    <property type="entry name" value="Sacchrp_dh_NADP"/>
    <property type="match status" value="1"/>
</dbReference>
<feature type="transmembrane region" description="Helical" evidence="2">
    <location>
        <begin position="278"/>
        <end position="297"/>
    </location>
</feature>
<name>A0A854Q7H0_CRYNE</name>
<comment type="similarity">
    <text evidence="1">Belongs to the saccharopine dehydrogenase family.</text>
</comment>
<dbReference type="PANTHER" id="PTHR12286">
    <property type="entry name" value="SACCHAROPINE DEHYDROGENASE-LIKE OXIDOREDUCTASE"/>
    <property type="match status" value="1"/>
</dbReference>
<dbReference type="GO" id="GO:0009247">
    <property type="term" value="P:glycolipid biosynthetic process"/>
    <property type="evidence" value="ECO:0007669"/>
    <property type="project" value="TreeGrafter"/>
</dbReference>
<dbReference type="Proteomes" id="UP000199727">
    <property type="component" value="Unassembled WGS sequence"/>
</dbReference>
<accession>A0A854Q7H0</accession>
<keyword evidence="2" id="KW-1133">Transmembrane helix</keyword>